<feature type="region of interest" description="Disordered" evidence="1">
    <location>
        <begin position="1"/>
        <end position="48"/>
    </location>
</feature>
<sequence>MSTDDMATEEAASAPPITPAFEDSPAPDGATAPYPAAPPAPYGSTASAAADPPRIRWAAIIWGLVFAVIAVIMIGLLSDDRRSDGVSDWIMSLTPGSITAIVLLALGGVVLICGTIGLIRRLQRKAAVGRSAQPMGS</sequence>
<organism evidence="3 4">
    <name type="scientific">Microbacterium hydrocarbonoxydans</name>
    <dbReference type="NCBI Taxonomy" id="273678"/>
    <lineage>
        <taxon>Bacteria</taxon>
        <taxon>Bacillati</taxon>
        <taxon>Actinomycetota</taxon>
        <taxon>Actinomycetes</taxon>
        <taxon>Micrococcales</taxon>
        <taxon>Microbacteriaceae</taxon>
        <taxon>Microbacterium</taxon>
    </lineage>
</organism>
<evidence type="ECO:0000256" key="2">
    <source>
        <dbReference type="SAM" id="Phobius"/>
    </source>
</evidence>
<evidence type="ECO:0000313" key="3">
    <source>
        <dbReference type="EMBL" id="KJL49023.1"/>
    </source>
</evidence>
<keyword evidence="2" id="KW-1133">Transmembrane helix</keyword>
<dbReference type="EMBL" id="JYJB01000005">
    <property type="protein sequence ID" value="KJL49023.1"/>
    <property type="molecule type" value="Genomic_DNA"/>
</dbReference>
<gene>
    <name evidence="3" type="ORF">RS84_00653</name>
</gene>
<dbReference type="AlphaFoldDB" id="A0A0M2HX54"/>
<dbReference type="RefSeq" id="WP_082062011.1">
    <property type="nucleotide sequence ID" value="NZ_JYJB01000005.1"/>
</dbReference>
<dbReference type="PATRIC" id="fig|273678.4.peg.646"/>
<feature type="transmembrane region" description="Helical" evidence="2">
    <location>
        <begin position="57"/>
        <end position="78"/>
    </location>
</feature>
<reference evidence="3 4" key="1">
    <citation type="submission" date="2015-02" db="EMBL/GenBank/DDBJ databases">
        <title>Draft genome sequences of ten Microbacterium spp. with emphasis on heavy metal contaminated environments.</title>
        <authorList>
            <person name="Corretto E."/>
        </authorList>
    </citation>
    <scope>NUCLEOTIDE SEQUENCE [LARGE SCALE GENOMIC DNA]</scope>
    <source>
        <strain evidence="3 4">SA35</strain>
    </source>
</reference>
<evidence type="ECO:0000313" key="4">
    <source>
        <dbReference type="Proteomes" id="UP000033900"/>
    </source>
</evidence>
<name>A0A0M2HX54_9MICO</name>
<feature type="transmembrane region" description="Helical" evidence="2">
    <location>
        <begin position="98"/>
        <end position="119"/>
    </location>
</feature>
<dbReference type="STRING" id="273678.RS84_00653"/>
<evidence type="ECO:0008006" key="5">
    <source>
        <dbReference type="Google" id="ProtNLM"/>
    </source>
</evidence>
<evidence type="ECO:0000256" key="1">
    <source>
        <dbReference type="SAM" id="MobiDB-lite"/>
    </source>
</evidence>
<proteinExistence type="predicted"/>
<keyword evidence="2" id="KW-0472">Membrane</keyword>
<keyword evidence="2" id="KW-0812">Transmembrane</keyword>
<accession>A0A0M2HX54</accession>
<protein>
    <recommendedName>
        <fullName evidence="5">DUF1049 domain-containing protein</fullName>
    </recommendedName>
</protein>
<comment type="caution">
    <text evidence="3">The sequence shown here is derived from an EMBL/GenBank/DDBJ whole genome shotgun (WGS) entry which is preliminary data.</text>
</comment>
<keyword evidence="4" id="KW-1185">Reference proteome</keyword>
<dbReference type="Proteomes" id="UP000033900">
    <property type="component" value="Unassembled WGS sequence"/>
</dbReference>